<dbReference type="CDD" id="cd13225">
    <property type="entry name" value="PH-like_bacteria"/>
    <property type="match status" value="1"/>
</dbReference>
<evidence type="ECO:0000313" key="3">
    <source>
        <dbReference type="Proteomes" id="UP000036756"/>
    </source>
</evidence>
<keyword evidence="3" id="KW-1185">Reference proteome</keyword>
<dbReference type="RefSeq" id="WP_048571429.1">
    <property type="nucleotide sequence ID" value="NZ_LFVU01000028.1"/>
</dbReference>
<dbReference type="InterPro" id="IPR012544">
    <property type="entry name" value="PHb"/>
</dbReference>
<dbReference type="OrthoDB" id="9803613at2"/>
<proteinExistence type="predicted"/>
<evidence type="ECO:0000259" key="1">
    <source>
        <dbReference type="Pfam" id="PF08000"/>
    </source>
</evidence>
<dbReference type="EMBL" id="LFVU01000028">
    <property type="protein sequence ID" value="KMT21038.1"/>
    <property type="molecule type" value="Genomic_DNA"/>
</dbReference>
<evidence type="ECO:0000313" key="2">
    <source>
        <dbReference type="EMBL" id="KMT21038.1"/>
    </source>
</evidence>
<sequence>MSTINPNKVFNFYQEVSIPDSIRPFISNNETVQFGVKTVRDVAVFTDKRILVVDKQGLTGKKVEYYSIPFKSIVTYAVETAGTFDLDSEIKLMLSGGISIELKFFKDKNMNALLLKVYEVINNFVVG</sequence>
<dbReference type="Proteomes" id="UP000036756">
    <property type="component" value="Unassembled WGS sequence"/>
</dbReference>
<organism evidence="2 3">
    <name type="scientific">Clostridium cylindrosporum DSM 605</name>
    <dbReference type="NCBI Taxonomy" id="1121307"/>
    <lineage>
        <taxon>Bacteria</taxon>
        <taxon>Bacillati</taxon>
        <taxon>Bacillota</taxon>
        <taxon>Clostridia</taxon>
        <taxon>Eubacteriales</taxon>
        <taxon>Clostridiaceae</taxon>
        <taxon>Clostridium</taxon>
    </lineage>
</organism>
<comment type="caution">
    <text evidence="2">The sequence shown here is derived from an EMBL/GenBank/DDBJ whole genome shotgun (WGS) entry which is preliminary data.</text>
</comment>
<feature type="domain" description="Bacterial Pleckstrin homology" evidence="1">
    <location>
        <begin position="15"/>
        <end position="113"/>
    </location>
</feature>
<dbReference type="InterPro" id="IPR037063">
    <property type="entry name" value="PHb_sf"/>
</dbReference>
<dbReference type="Gene3D" id="2.30.29.50">
    <property type="entry name" value="Bacterial Pleckstrin homology domain"/>
    <property type="match status" value="1"/>
</dbReference>
<protein>
    <recommendedName>
        <fullName evidence="1">Bacterial Pleckstrin homology domain-containing protein</fullName>
    </recommendedName>
</protein>
<gene>
    <name evidence="2" type="ORF">CLCY_1c02720</name>
</gene>
<dbReference type="PANTHER" id="PTHR35796:SF3">
    <property type="entry name" value="BHLH DOMAIN-CONTAINING PROTEIN"/>
    <property type="match status" value="1"/>
</dbReference>
<accession>A0A0J8D9S1</accession>
<dbReference type="STRING" id="1121307.CLCY_1c02720"/>
<dbReference type="PATRIC" id="fig|1121307.3.peg.636"/>
<dbReference type="Pfam" id="PF08000">
    <property type="entry name" value="bPH_1"/>
    <property type="match status" value="1"/>
</dbReference>
<dbReference type="SUPFAM" id="SSF50729">
    <property type="entry name" value="PH domain-like"/>
    <property type="match status" value="1"/>
</dbReference>
<reference evidence="2 3" key="1">
    <citation type="submission" date="2015-06" db="EMBL/GenBank/DDBJ databases">
        <title>Draft genome sequence of the purine-degrading Clostridium cylindrosporum HC-1 (DSM 605).</title>
        <authorList>
            <person name="Poehlein A."/>
            <person name="Schiel-Bengelsdorf B."/>
            <person name="Bengelsdorf F."/>
            <person name="Daniel R."/>
            <person name="Duerre P."/>
        </authorList>
    </citation>
    <scope>NUCLEOTIDE SEQUENCE [LARGE SCALE GENOMIC DNA]</scope>
    <source>
        <strain evidence="2 3">DSM 605</strain>
    </source>
</reference>
<dbReference type="AlphaFoldDB" id="A0A0J8D9S1"/>
<dbReference type="PANTHER" id="PTHR35796">
    <property type="entry name" value="HYPOTHETICAL CYTOSOLIC PROTEIN"/>
    <property type="match status" value="1"/>
</dbReference>
<name>A0A0J8D9S1_CLOCY</name>